<dbReference type="PROSITE" id="PS50075">
    <property type="entry name" value="CARRIER"/>
    <property type="match status" value="1"/>
</dbReference>
<dbReference type="Pfam" id="PF16197">
    <property type="entry name" value="KAsynt_C_assoc"/>
    <property type="match status" value="1"/>
</dbReference>
<dbReference type="SUPFAM" id="SSF47336">
    <property type="entry name" value="ACP-like"/>
    <property type="match status" value="1"/>
</dbReference>
<dbReference type="InterPro" id="IPR016035">
    <property type="entry name" value="Acyl_Trfase/lysoPLipase"/>
</dbReference>
<dbReference type="InterPro" id="IPR018201">
    <property type="entry name" value="Ketoacyl_synth_AS"/>
</dbReference>
<proteinExistence type="predicted"/>
<dbReference type="InterPro" id="IPR020841">
    <property type="entry name" value="PKS_Beta-ketoAc_synthase_dom"/>
</dbReference>
<keyword evidence="2" id="KW-0597">Phosphoprotein</keyword>
<keyword evidence="1" id="KW-0596">Phosphopantetheine</keyword>
<dbReference type="Gene3D" id="1.10.1200.10">
    <property type="entry name" value="ACP-like"/>
    <property type="match status" value="1"/>
</dbReference>
<dbReference type="PROSITE" id="PS00606">
    <property type="entry name" value="KS3_1"/>
    <property type="match status" value="1"/>
</dbReference>
<dbReference type="PANTHER" id="PTHR43775:SF37">
    <property type="entry name" value="SI:DKEY-61P9.11"/>
    <property type="match status" value="1"/>
</dbReference>
<evidence type="ECO:0000259" key="5">
    <source>
        <dbReference type="PROSITE" id="PS52004"/>
    </source>
</evidence>
<dbReference type="InterPro" id="IPR020806">
    <property type="entry name" value="PKS_PP-bd"/>
</dbReference>
<dbReference type="Pfam" id="PF00698">
    <property type="entry name" value="Acyl_transf_1"/>
    <property type="match status" value="1"/>
</dbReference>
<dbReference type="PROSITE" id="PS52004">
    <property type="entry name" value="KS3_2"/>
    <property type="match status" value="1"/>
</dbReference>
<dbReference type="GO" id="GO:0031177">
    <property type="term" value="F:phosphopantetheine binding"/>
    <property type="evidence" value="ECO:0007669"/>
    <property type="project" value="InterPro"/>
</dbReference>
<dbReference type="GO" id="GO:0005737">
    <property type="term" value="C:cytoplasm"/>
    <property type="evidence" value="ECO:0007669"/>
    <property type="project" value="TreeGrafter"/>
</dbReference>
<dbReference type="SMART" id="SM00827">
    <property type="entry name" value="PKS_AT"/>
    <property type="match status" value="1"/>
</dbReference>
<feature type="domain" description="Ketosynthase family 3 (KS3)" evidence="5">
    <location>
        <begin position="13"/>
        <end position="438"/>
    </location>
</feature>
<evidence type="ECO:0000259" key="4">
    <source>
        <dbReference type="PROSITE" id="PS50075"/>
    </source>
</evidence>
<evidence type="ECO:0000256" key="2">
    <source>
        <dbReference type="ARBA" id="ARBA00022553"/>
    </source>
</evidence>
<dbReference type="SUPFAM" id="SSF53901">
    <property type="entry name" value="Thiolase-like"/>
    <property type="match status" value="1"/>
</dbReference>
<dbReference type="GO" id="GO:0004312">
    <property type="term" value="F:fatty acid synthase activity"/>
    <property type="evidence" value="ECO:0007669"/>
    <property type="project" value="TreeGrafter"/>
</dbReference>
<dbReference type="Gene3D" id="3.30.70.3290">
    <property type="match status" value="1"/>
</dbReference>
<dbReference type="Pfam" id="PF00550">
    <property type="entry name" value="PP-binding"/>
    <property type="match status" value="1"/>
</dbReference>
<dbReference type="InterPro" id="IPR001227">
    <property type="entry name" value="Ac_transferase_dom_sf"/>
</dbReference>
<dbReference type="RefSeq" id="WP_089274849.1">
    <property type="nucleotide sequence ID" value="NZ_FZOC01000005.1"/>
</dbReference>
<dbReference type="InterPro" id="IPR050091">
    <property type="entry name" value="PKS_NRPS_Biosynth_Enz"/>
</dbReference>
<name>A0A239BJP9_9BACT</name>
<keyword evidence="3 6" id="KW-0808">Transferase</keyword>
<dbReference type="CDD" id="cd00833">
    <property type="entry name" value="PKS"/>
    <property type="match status" value="1"/>
</dbReference>
<dbReference type="SUPFAM" id="SSF52151">
    <property type="entry name" value="FabD/lysophospholipase-like"/>
    <property type="match status" value="1"/>
</dbReference>
<dbReference type="Pfam" id="PF02801">
    <property type="entry name" value="Ketoacyl-synt_C"/>
    <property type="match status" value="1"/>
</dbReference>
<keyword evidence="7" id="KW-1185">Reference proteome</keyword>
<dbReference type="InterPro" id="IPR009081">
    <property type="entry name" value="PP-bd_ACP"/>
</dbReference>
<dbReference type="SMART" id="SM00823">
    <property type="entry name" value="PKS_PP"/>
    <property type="match status" value="1"/>
</dbReference>
<dbReference type="GO" id="GO:0071770">
    <property type="term" value="P:DIM/DIP cell wall layer assembly"/>
    <property type="evidence" value="ECO:0007669"/>
    <property type="project" value="TreeGrafter"/>
</dbReference>
<dbReference type="GO" id="GO:0006633">
    <property type="term" value="P:fatty acid biosynthetic process"/>
    <property type="evidence" value="ECO:0007669"/>
    <property type="project" value="InterPro"/>
</dbReference>
<dbReference type="PANTHER" id="PTHR43775">
    <property type="entry name" value="FATTY ACID SYNTHASE"/>
    <property type="match status" value="1"/>
</dbReference>
<dbReference type="GO" id="GO:0004315">
    <property type="term" value="F:3-oxoacyl-[acyl-carrier-protein] synthase activity"/>
    <property type="evidence" value="ECO:0007669"/>
    <property type="project" value="InterPro"/>
</dbReference>
<dbReference type="SUPFAM" id="SSF55048">
    <property type="entry name" value="Probable ACP-binding domain of malonyl-CoA ACP transacylase"/>
    <property type="match status" value="1"/>
</dbReference>
<dbReference type="InterPro" id="IPR014031">
    <property type="entry name" value="Ketoacyl_synth_C"/>
</dbReference>
<dbReference type="InterPro" id="IPR014030">
    <property type="entry name" value="Ketoacyl_synth_N"/>
</dbReference>
<evidence type="ECO:0000313" key="6">
    <source>
        <dbReference type="EMBL" id="SNS08375.1"/>
    </source>
</evidence>
<dbReference type="SMART" id="SM00825">
    <property type="entry name" value="PKS_KS"/>
    <property type="match status" value="1"/>
</dbReference>
<gene>
    <name evidence="6" type="ORF">SAMN04488503_2648</name>
</gene>
<dbReference type="Proteomes" id="UP000198324">
    <property type="component" value="Unassembled WGS sequence"/>
</dbReference>
<dbReference type="InterPro" id="IPR032821">
    <property type="entry name" value="PKS_assoc"/>
</dbReference>
<dbReference type="OrthoDB" id="5349841at2"/>
<dbReference type="Pfam" id="PF00109">
    <property type="entry name" value="ketoacyl-synt"/>
    <property type="match status" value="1"/>
</dbReference>
<sequence>MAMHSKWESDAYTNAVAVIGMAGRFSQAEDLDQLWRNLLDGVEVVRSLDTEALRVAGCPARLRNHPCFVPMSAQMGGVDFFDAGFFGYTPAEARSMDPQLRLMLEASWHAFEDAGVVPGPDCGLAGVFAGAQFSLYWPCNVRPDYFANQCLAYLQPALFNGQDFLSTWISYKLGLCGPSVNVQTACSTGLVAVATACQNLLDHSCDLALAVAASVSSPRGWGYLAEPESILSPTGHCRPFDARASGTISGEGAGAVLLKRLGDAIADGDAIHAVIRGCAVNNDGAARPGYSSPSVQGQRAVIRMAQSAAGVRSGEVQLVEAHGTGTILGDPIEFAALDAVFRNDARTAPCILGSAKANYGHLGAAAGMLALLKVILCLEHETFVPQINYDEPNPGMSLEGSAFRILRERAEWESGGPRIAALSSFGFGGTNCHAVLEQWPREPDGFESGKDSGIHSLYLSAASRDGLAALCARWAEHLESRPEHPLRGLSVQSLRTRKALPWRAGAWGRNSEELVQSLRRAAASPPMRPAETGTRSLVAVFSGQGAQAPGMVRALCNSDETFRASLERSARLVERHAGTDLVGRALSPETTPEELSRTDLAQPVLLSIGCALHDMLRQRGARPDAFMGHSLGEYTAACAAGVFSLEDAVRLVCARGRLMAALPGGSMMAVAAPPEALLPWLEAVQSVPGQPAPVIAAHNSPEQTVVSGTPEAVAALAGQLSGQGLRCTRLAVSHAFHSPLMEPMIEAFLDELRRTTFHEPALPVISNMTGKAETTLLCTPEYWRSHTLRPVLFRQGLLYAVENGAAAFIEIGPRPVLAAPAAQTLTAQAGAWSWTPLLDAARVQGGDEGQAAAQGLIELHVQGVALNPADASARRLRLPLYPFTRDSHWLDMPVPAEATLESIPAANPEAPAWPGADDDSGEPQLLDKLAAIWGSVLGLEELGEDDNFFALGGTSIAAIRILTAIRTTTGATVSLSEFSTANTLNALERLVDARLREQSAPAGAAAS</sequence>
<dbReference type="InterPro" id="IPR016036">
    <property type="entry name" value="Malonyl_transacylase_ACP-bd"/>
</dbReference>
<dbReference type="EMBL" id="FZOC01000005">
    <property type="protein sequence ID" value="SNS08375.1"/>
    <property type="molecule type" value="Genomic_DNA"/>
</dbReference>
<evidence type="ECO:0000256" key="1">
    <source>
        <dbReference type="ARBA" id="ARBA00022450"/>
    </source>
</evidence>
<dbReference type="GO" id="GO:0005886">
    <property type="term" value="C:plasma membrane"/>
    <property type="evidence" value="ECO:0007669"/>
    <property type="project" value="TreeGrafter"/>
</dbReference>
<protein>
    <submittedName>
        <fullName evidence="6">Acyl transferase domain-containing protein</fullName>
    </submittedName>
</protein>
<accession>A0A239BJP9</accession>
<evidence type="ECO:0000313" key="7">
    <source>
        <dbReference type="Proteomes" id="UP000198324"/>
    </source>
</evidence>
<evidence type="ECO:0000256" key="3">
    <source>
        <dbReference type="ARBA" id="ARBA00022679"/>
    </source>
</evidence>
<dbReference type="Gene3D" id="3.40.47.10">
    <property type="match status" value="1"/>
</dbReference>
<dbReference type="AlphaFoldDB" id="A0A239BJP9"/>
<dbReference type="Gene3D" id="3.40.366.10">
    <property type="entry name" value="Malonyl-Coenzyme A Acyl Carrier Protein, domain 2"/>
    <property type="match status" value="1"/>
</dbReference>
<dbReference type="InterPro" id="IPR036736">
    <property type="entry name" value="ACP-like_sf"/>
</dbReference>
<dbReference type="InterPro" id="IPR014043">
    <property type="entry name" value="Acyl_transferase_dom"/>
</dbReference>
<organism evidence="6 7">
    <name type="scientific">Humidesulfovibrio mexicanus</name>
    <dbReference type="NCBI Taxonomy" id="147047"/>
    <lineage>
        <taxon>Bacteria</taxon>
        <taxon>Pseudomonadati</taxon>
        <taxon>Thermodesulfobacteriota</taxon>
        <taxon>Desulfovibrionia</taxon>
        <taxon>Desulfovibrionales</taxon>
        <taxon>Desulfovibrionaceae</taxon>
        <taxon>Humidesulfovibrio</taxon>
    </lineage>
</organism>
<feature type="domain" description="Carrier" evidence="4">
    <location>
        <begin position="920"/>
        <end position="995"/>
    </location>
</feature>
<reference evidence="6 7" key="1">
    <citation type="submission" date="2017-06" db="EMBL/GenBank/DDBJ databases">
        <authorList>
            <person name="Kim H.J."/>
            <person name="Triplett B.A."/>
        </authorList>
    </citation>
    <scope>NUCLEOTIDE SEQUENCE [LARGE SCALE GENOMIC DNA]</scope>
    <source>
        <strain evidence="6 7">DSM 13116</strain>
    </source>
</reference>
<dbReference type="InterPro" id="IPR016039">
    <property type="entry name" value="Thiolase-like"/>
</dbReference>